<dbReference type="InterPro" id="IPR002514">
    <property type="entry name" value="Transposase_8"/>
</dbReference>
<evidence type="ECO:0008006" key="3">
    <source>
        <dbReference type="Google" id="ProtNLM"/>
    </source>
</evidence>
<comment type="caution">
    <text evidence="1">The sequence shown here is derived from an EMBL/GenBank/DDBJ whole genome shotgun (WGS) entry which is preliminary data.</text>
</comment>
<organism evidence="1 2">
    <name type="scientific">Flavobacterium davisii</name>
    <dbReference type="NCBI Taxonomy" id="2906077"/>
    <lineage>
        <taxon>Bacteria</taxon>
        <taxon>Pseudomonadati</taxon>
        <taxon>Bacteroidota</taxon>
        <taxon>Flavobacteriia</taxon>
        <taxon>Flavobacteriales</taxon>
        <taxon>Flavobacteriaceae</taxon>
        <taxon>Flavobacterium</taxon>
    </lineage>
</organism>
<dbReference type="RefSeq" id="WP_133062872.1">
    <property type="nucleotide sequence ID" value="NZ_MTCZ01000069.1"/>
</dbReference>
<dbReference type="SUPFAM" id="SSF46689">
    <property type="entry name" value="Homeodomain-like"/>
    <property type="match status" value="1"/>
</dbReference>
<gene>
    <name evidence="1" type="ORF">BWK59_08135</name>
</gene>
<evidence type="ECO:0000313" key="1">
    <source>
        <dbReference type="EMBL" id="OWP83906.1"/>
    </source>
</evidence>
<proteinExistence type="predicted"/>
<accession>A0A246GI68</accession>
<dbReference type="GO" id="GO:0004803">
    <property type="term" value="F:transposase activity"/>
    <property type="evidence" value="ECO:0007669"/>
    <property type="project" value="InterPro"/>
</dbReference>
<protein>
    <recommendedName>
        <fullName evidence="3">Transposase</fullName>
    </recommendedName>
</protein>
<dbReference type="GO" id="GO:0003677">
    <property type="term" value="F:DNA binding"/>
    <property type="evidence" value="ECO:0007669"/>
    <property type="project" value="InterPro"/>
</dbReference>
<dbReference type="Gene3D" id="1.10.10.10">
    <property type="entry name" value="Winged helix-like DNA-binding domain superfamily/Winged helix DNA-binding domain"/>
    <property type="match status" value="1"/>
</dbReference>
<dbReference type="InterPro" id="IPR036388">
    <property type="entry name" value="WH-like_DNA-bd_sf"/>
</dbReference>
<feature type="non-terminal residue" evidence="1">
    <location>
        <position position="65"/>
    </location>
</feature>
<dbReference type="Pfam" id="PF01527">
    <property type="entry name" value="HTH_Tnp_1"/>
    <property type="match status" value="1"/>
</dbReference>
<sequence>MERKVKYDYAFKLRCVKEVLKKHQAITIVAKENDIGKTSLKDWISRYQEFGNKGLFPIQKNKNYN</sequence>
<dbReference type="EMBL" id="MTCZ01000069">
    <property type="protein sequence ID" value="OWP83906.1"/>
    <property type="molecule type" value="Genomic_DNA"/>
</dbReference>
<reference evidence="1 2" key="1">
    <citation type="journal article" date="2017" name="Infect. Genet. Evol.">
        <title>Comparative genome analysis of fish pathogen Flavobacterium columnare reveals extensive sequence diversity within the species.</title>
        <authorList>
            <person name="Kayansamruaj P."/>
            <person name="Dong H.T."/>
            <person name="Hirono I."/>
            <person name="Kondo H."/>
            <person name="Senapin S."/>
            <person name="Rodkhum C."/>
        </authorList>
    </citation>
    <scope>NUCLEOTIDE SEQUENCE [LARGE SCALE GENOMIC DNA]</scope>
    <source>
        <strain evidence="1 2">1215</strain>
    </source>
</reference>
<dbReference type="InterPro" id="IPR009057">
    <property type="entry name" value="Homeodomain-like_sf"/>
</dbReference>
<dbReference type="Proteomes" id="UP000197768">
    <property type="component" value="Unassembled WGS sequence"/>
</dbReference>
<dbReference type="AlphaFoldDB" id="A0A246GI68"/>
<name>A0A246GI68_9FLAO</name>
<evidence type="ECO:0000313" key="2">
    <source>
        <dbReference type="Proteomes" id="UP000197768"/>
    </source>
</evidence>
<dbReference type="GO" id="GO:0006313">
    <property type="term" value="P:DNA transposition"/>
    <property type="evidence" value="ECO:0007669"/>
    <property type="project" value="InterPro"/>
</dbReference>